<comment type="caution">
    <text evidence="1">The sequence shown here is derived from an EMBL/GenBank/DDBJ whole genome shotgun (WGS) entry which is preliminary data.</text>
</comment>
<evidence type="ECO:0000313" key="1">
    <source>
        <dbReference type="EMBL" id="CAH2395430.1"/>
    </source>
</evidence>
<accession>A0ABM9DGR1</accession>
<protein>
    <submittedName>
        <fullName evidence="1">Uncharacterized protein</fullName>
    </submittedName>
</protein>
<sequence length="65" mass="7544">MSKRTPDLRLTKRALLRFEDLLSLPGNESIPPRMLVLAKRLQAALQERSEQARADKWKSRSKKGR</sequence>
<dbReference type="EMBL" id="CAKXZT010000013">
    <property type="protein sequence ID" value="CAH2395430.1"/>
    <property type="molecule type" value="Genomic_DNA"/>
</dbReference>
<gene>
    <name evidence="1" type="ORF">MES5069_110009</name>
</gene>
<keyword evidence="2" id="KW-1185">Reference proteome</keyword>
<organism evidence="1 2">
    <name type="scientific">Mesorhizobium escarrei</name>
    <dbReference type="NCBI Taxonomy" id="666018"/>
    <lineage>
        <taxon>Bacteria</taxon>
        <taxon>Pseudomonadati</taxon>
        <taxon>Pseudomonadota</taxon>
        <taxon>Alphaproteobacteria</taxon>
        <taxon>Hyphomicrobiales</taxon>
        <taxon>Phyllobacteriaceae</taxon>
        <taxon>Mesorhizobium</taxon>
    </lineage>
</organism>
<dbReference type="RefSeq" id="WP_254016469.1">
    <property type="nucleotide sequence ID" value="NZ_CAKXZT010000013.1"/>
</dbReference>
<dbReference type="Proteomes" id="UP001153050">
    <property type="component" value="Unassembled WGS sequence"/>
</dbReference>
<proteinExistence type="predicted"/>
<evidence type="ECO:0000313" key="2">
    <source>
        <dbReference type="Proteomes" id="UP001153050"/>
    </source>
</evidence>
<name>A0ABM9DGR1_9HYPH</name>
<reference evidence="1 2" key="1">
    <citation type="submission" date="2022-03" db="EMBL/GenBank/DDBJ databases">
        <authorList>
            <person name="Brunel B."/>
        </authorList>
    </citation>
    <scope>NUCLEOTIDE SEQUENCE [LARGE SCALE GENOMIC DNA]</scope>
    <source>
        <strain evidence="1">STM5069sample</strain>
    </source>
</reference>